<dbReference type="CDD" id="cd00190">
    <property type="entry name" value="Tryp_SPc"/>
    <property type="match status" value="1"/>
</dbReference>
<organism evidence="6 7">
    <name type="scientific">Octopus sinensis</name>
    <name type="common">East Asian common octopus</name>
    <dbReference type="NCBI Taxonomy" id="2607531"/>
    <lineage>
        <taxon>Eukaryota</taxon>
        <taxon>Metazoa</taxon>
        <taxon>Spiralia</taxon>
        <taxon>Lophotrochozoa</taxon>
        <taxon>Mollusca</taxon>
        <taxon>Cephalopoda</taxon>
        <taxon>Coleoidea</taxon>
        <taxon>Octopodiformes</taxon>
        <taxon>Octopoda</taxon>
        <taxon>Incirrata</taxon>
        <taxon>Octopodidae</taxon>
        <taxon>Octopus</taxon>
    </lineage>
</organism>
<keyword evidence="3" id="KW-0378">Hydrolase</keyword>
<dbReference type="PROSITE" id="PS00134">
    <property type="entry name" value="TRYPSIN_HIS"/>
    <property type="match status" value="1"/>
</dbReference>
<feature type="signal peptide" evidence="4">
    <location>
        <begin position="1"/>
        <end position="20"/>
    </location>
</feature>
<dbReference type="RefSeq" id="XP_029650646.1">
    <property type="nucleotide sequence ID" value="XM_029794786.2"/>
</dbReference>
<evidence type="ECO:0000313" key="6">
    <source>
        <dbReference type="Proteomes" id="UP000515154"/>
    </source>
</evidence>
<dbReference type="KEGG" id="osn:115224002"/>
<dbReference type="Pfam" id="PF00089">
    <property type="entry name" value="Trypsin"/>
    <property type="match status" value="1"/>
</dbReference>
<evidence type="ECO:0000256" key="3">
    <source>
        <dbReference type="RuleBase" id="RU363034"/>
    </source>
</evidence>
<feature type="domain" description="Peptidase S1" evidence="5">
    <location>
        <begin position="26"/>
        <end position="256"/>
    </location>
</feature>
<dbReference type="GO" id="GO:0004252">
    <property type="term" value="F:serine-type endopeptidase activity"/>
    <property type="evidence" value="ECO:0007669"/>
    <property type="project" value="InterPro"/>
</dbReference>
<dbReference type="InterPro" id="IPR051487">
    <property type="entry name" value="Ser/Thr_Proteases_Immune/Dev"/>
</dbReference>
<dbReference type="InterPro" id="IPR001314">
    <property type="entry name" value="Peptidase_S1A"/>
</dbReference>
<gene>
    <name evidence="7" type="primary">LOC115224002</name>
</gene>
<dbReference type="Gene3D" id="2.40.10.10">
    <property type="entry name" value="Trypsin-like serine proteases"/>
    <property type="match status" value="1"/>
</dbReference>
<keyword evidence="4" id="KW-0732">Signal</keyword>
<keyword evidence="3 7" id="KW-0645">Protease</keyword>
<evidence type="ECO:0000256" key="4">
    <source>
        <dbReference type="SAM" id="SignalP"/>
    </source>
</evidence>
<feature type="chain" id="PRO_5027565290" evidence="4">
    <location>
        <begin position="21"/>
        <end position="256"/>
    </location>
</feature>
<dbReference type="InterPro" id="IPR001254">
    <property type="entry name" value="Trypsin_dom"/>
</dbReference>
<reference evidence="7" key="1">
    <citation type="submission" date="2025-08" db="UniProtKB">
        <authorList>
            <consortium name="RefSeq"/>
        </authorList>
    </citation>
    <scope>IDENTIFICATION</scope>
</reference>
<dbReference type="InterPro" id="IPR043504">
    <property type="entry name" value="Peptidase_S1_PA_chymotrypsin"/>
</dbReference>
<keyword evidence="6" id="KW-1185">Reference proteome</keyword>
<evidence type="ECO:0000259" key="5">
    <source>
        <dbReference type="PROSITE" id="PS50240"/>
    </source>
</evidence>
<evidence type="ECO:0000256" key="1">
    <source>
        <dbReference type="ARBA" id="ARBA00023157"/>
    </source>
</evidence>
<proteinExistence type="inferred from homology"/>
<dbReference type="GO" id="GO:0006508">
    <property type="term" value="P:proteolysis"/>
    <property type="evidence" value="ECO:0007669"/>
    <property type="project" value="UniProtKB-KW"/>
</dbReference>
<dbReference type="InterPro" id="IPR033116">
    <property type="entry name" value="TRYPSIN_SER"/>
</dbReference>
<sequence>MFLLLTAFSFALFACGDVHAKKLHHIIGGTAAKKCEVPYIAVVYVKRGAKGFLCGGSFIDDRHVLTAAHCLEGDEVTATVIYDFLDIHSPKAIARISEYAIHPEFNINNSSVLNDIAVITLKKAIKFSDCVKPIRLASSNEEFIGDCKAAGWGKTNGIQSSSSDKLLFVDIPLVDEESCNENGANVNEQHICAGEMKAMGKTTCQGDSGGPLACTSADDGETVLAGITSYGWECTNGLSVFTRVSYFKEWIENELN</sequence>
<dbReference type="FunFam" id="2.40.10.10:FF:000002">
    <property type="entry name" value="Transmembrane protease serine"/>
    <property type="match status" value="1"/>
</dbReference>
<keyword evidence="1" id="KW-1015">Disulfide bond</keyword>
<keyword evidence="3" id="KW-0720">Serine protease</keyword>
<dbReference type="InterPro" id="IPR009003">
    <property type="entry name" value="Peptidase_S1_PA"/>
</dbReference>
<dbReference type="SUPFAM" id="SSF50494">
    <property type="entry name" value="Trypsin-like serine proteases"/>
    <property type="match status" value="1"/>
</dbReference>
<dbReference type="PROSITE" id="PS50240">
    <property type="entry name" value="TRYPSIN_DOM"/>
    <property type="match status" value="1"/>
</dbReference>
<comment type="similarity">
    <text evidence="2">Belongs to the peptidase S1 family. CLIP subfamily.</text>
</comment>
<evidence type="ECO:0000313" key="7">
    <source>
        <dbReference type="RefSeq" id="XP_029650646.1"/>
    </source>
</evidence>
<dbReference type="PROSITE" id="PS00135">
    <property type="entry name" value="TRYPSIN_SER"/>
    <property type="match status" value="1"/>
</dbReference>
<protein>
    <submittedName>
        <fullName evidence="7">Mast cell protease 1A</fullName>
    </submittedName>
</protein>
<dbReference type="AlphaFoldDB" id="A0A6P7TNS8"/>
<dbReference type="FunFam" id="2.40.10.10:FF:000068">
    <property type="entry name" value="transmembrane protease serine 2"/>
    <property type="match status" value="1"/>
</dbReference>
<dbReference type="InterPro" id="IPR018114">
    <property type="entry name" value="TRYPSIN_HIS"/>
</dbReference>
<dbReference type="Proteomes" id="UP000515154">
    <property type="component" value="Linkage group LG24"/>
</dbReference>
<accession>A0A6P7TNS8</accession>
<name>A0A6P7TNS8_9MOLL</name>
<evidence type="ECO:0000256" key="2">
    <source>
        <dbReference type="ARBA" id="ARBA00024195"/>
    </source>
</evidence>
<dbReference type="SMART" id="SM00020">
    <property type="entry name" value="Tryp_SPc"/>
    <property type="match status" value="1"/>
</dbReference>
<dbReference type="PANTHER" id="PTHR24256">
    <property type="entry name" value="TRYPTASE-RELATED"/>
    <property type="match status" value="1"/>
</dbReference>
<dbReference type="PRINTS" id="PR00722">
    <property type="entry name" value="CHYMOTRYPSIN"/>
</dbReference>